<gene>
    <name evidence="1" type="ORF">O0554_22205</name>
</gene>
<dbReference type="AlphaFoldDB" id="A0AAP3DL22"/>
<evidence type="ECO:0000313" key="1">
    <source>
        <dbReference type="EMBL" id="MCZ0809577.1"/>
    </source>
</evidence>
<evidence type="ECO:0000313" key="2">
    <source>
        <dbReference type="Proteomes" id="UP001077662"/>
    </source>
</evidence>
<reference evidence="1" key="1">
    <citation type="submission" date="2022-09" db="EMBL/GenBank/DDBJ databases">
        <title>Genome analysis and characterization of larvicidal activity of Brevibacillus strains.</title>
        <authorList>
            <person name="Patrusheva E.V."/>
            <person name="Izotova A.O."/>
            <person name="Toshchakov S.V."/>
            <person name="Sineoky S.P."/>
        </authorList>
    </citation>
    <scope>NUCLEOTIDE SEQUENCE</scope>
    <source>
        <strain evidence="1">VKPM_B-13247</strain>
    </source>
</reference>
<dbReference type="EMBL" id="JAPTNE010000039">
    <property type="protein sequence ID" value="MCZ0809577.1"/>
    <property type="molecule type" value="Genomic_DNA"/>
</dbReference>
<proteinExistence type="predicted"/>
<evidence type="ECO:0008006" key="3">
    <source>
        <dbReference type="Google" id="ProtNLM"/>
    </source>
</evidence>
<comment type="caution">
    <text evidence="1">The sequence shown here is derived from an EMBL/GenBank/DDBJ whole genome shotgun (WGS) entry which is preliminary data.</text>
</comment>
<dbReference type="Proteomes" id="UP001077662">
    <property type="component" value="Unassembled WGS sequence"/>
</dbReference>
<dbReference type="RefSeq" id="WP_258434586.1">
    <property type="nucleotide sequence ID" value="NZ_JANSGW010000039.1"/>
</dbReference>
<protein>
    <recommendedName>
        <fullName evidence="3">Polymer-forming cytoskeletal protein</fullName>
    </recommendedName>
</protein>
<organism evidence="1 2">
    <name type="scientific">Brevibacillus laterosporus</name>
    <name type="common">Bacillus laterosporus</name>
    <dbReference type="NCBI Taxonomy" id="1465"/>
    <lineage>
        <taxon>Bacteria</taxon>
        <taxon>Bacillati</taxon>
        <taxon>Bacillota</taxon>
        <taxon>Bacilli</taxon>
        <taxon>Bacillales</taxon>
        <taxon>Paenibacillaceae</taxon>
        <taxon>Brevibacillus</taxon>
    </lineage>
</organism>
<sequence length="168" mass="18297">MIVLKRYLVLIIFEGGRQLREYLDDFIDGQYVSPLVITENYILDGKHTGTVRVESGEFVLRGTLYGTLDIQNGAKAKIIGKQQGSVTVDSRALVIVEGSIEGTTSLQPESTLIIEKNAKLAGTLSNNGRLILKGVFGGATSGNGEIVIEESGYILKPIVKDGISYYEW</sequence>
<accession>A0AAP3DL22</accession>
<name>A0AAP3DL22_BRELA</name>